<evidence type="ECO:0000313" key="3">
    <source>
        <dbReference type="Proteomes" id="UP000297549"/>
    </source>
</evidence>
<dbReference type="OrthoDB" id="9813231at2"/>
<dbReference type="AlphaFoldDB" id="A0A4Z0Q3I4"/>
<dbReference type="SUPFAM" id="SSF159888">
    <property type="entry name" value="YdhG-like"/>
    <property type="match status" value="1"/>
</dbReference>
<protein>
    <submittedName>
        <fullName evidence="2">DUF1801 domain-containing protein</fullName>
    </submittedName>
</protein>
<keyword evidence="3" id="KW-1185">Reference proteome</keyword>
<comment type="caution">
    <text evidence="2">The sequence shown here is derived from an EMBL/GenBank/DDBJ whole genome shotgun (WGS) entry which is preliminary data.</text>
</comment>
<sequence>MPATPSFADFLAALPTDRRLAVETVWNAVREAMPAGYTEQVSPGMLQFVAGKEMAVALASKKNYLSLYLQTLYHFPELAAGLLAAAPKLKIGKSCLNFLRSEDLPLPALQELLQRIPADAYLARVAAVRQNPSAAHR</sequence>
<evidence type="ECO:0000259" key="1">
    <source>
        <dbReference type="Pfam" id="PF08818"/>
    </source>
</evidence>
<feature type="domain" description="YdhG-like" evidence="1">
    <location>
        <begin position="21"/>
        <end position="115"/>
    </location>
</feature>
<organism evidence="2 3">
    <name type="scientific">Hymenobacter aquaticus</name>
    <dbReference type="NCBI Taxonomy" id="1867101"/>
    <lineage>
        <taxon>Bacteria</taxon>
        <taxon>Pseudomonadati</taxon>
        <taxon>Bacteroidota</taxon>
        <taxon>Cytophagia</taxon>
        <taxon>Cytophagales</taxon>
        <taxon>Hymenobacteraceae</taxon>
        <taxon>Hymenobacter</taxon>
    </lineage>
</organism>
<gene>
    <name evidence="2" type="ORF">E5K00_00035</name>
</gene>
<reference evidence="2 3" key="1">
    <citation type="submission" date="2019-04" db="EMBL/GenBank/DDBJ databases">
        <authorList>
            <person name="Feng G."/>
            <person name="Zhang J."/>
            <person name="Zhu H."/>
        </authorList>
    </citation>
    <scope>NUCLEOTIDE SEQUENCE [LARGE SCALE GENOMIC DNA]</scope>
    <source>
        <strain evidence="2 3">JCM 31653</strain>
    </source>
</reference>
<dbReference type="RefSeq" id="WP_135460560.1">
    <property type="nucleotide sequence ID" value="NZ_SRLC01000001.1"/>
</dbReference>
<name>A0A4Z0Q3I4_9BACT</name>
<dbReference type="Gene3D" id="3.90.1150.200">
    <property type="match status" value="1"/>
</dbReference>
<accession>A0A4Z0Q3I4</accession>
<dbReference type="Proteomes" id="UP000297549">
    <property type="component" value="Unassembled WGS sequence"/>
</dbReference>
<dbReference type="Pfam" id="PF08818">
    <property type="entry name" value="DUF1801"/>
    <property type="match status" value="1"/>
</dbReference>
<evidence type="ECO:0000313" key="2">
    <source>
        <dbReference type="EMBL" id="TGE23641.1"/>
    </source>
</evidence>
<dbReference type="EMBL" id="SRLC01000001">
    <property type="protein sequence ID" value="TGE23641.1"/>
    <property type="molecule type" value="Genomic_DNA"/>
</dbReference>
<proteinExistence type="predicted"/>
<dbReference type="InterPro" id="IPR014922">
    <property type="entry name" value="YdhG-like"/>
</dbReference>